<name>A0A1H9GT50_9SPIR</name>
<dbReference type="CDD" id="cd04301">
    <property type="entry name" value="NAT_SF"/>
    <property type="match status" value="1"/>
</dbReference>
<reference evidence="4 5" key="1">
    <citation type="submission" date="2016-10" db="EMBL/GenBank/DDBJ databases">
        <authorList>
            <person name="de Groot N.N."/>
        </authorList>
    </citation>
    <scope>NUCLEOTIDE SEQUENCE [LARGE SCALE GENOMIC DNA]</scope>
    <source>
        <strain evidence="4 5">B25</strain>
    </source>
</reference>
<dbReference type="GO" id="GO:0005840">
    <property type="term" value="C:ribosome"/>
    <property type="evidence" value="ECO:0007669"/>
    <property type="project" value="UniProtKB-KW"/>
</dbReference>
<dbReference type="InterPro" id="IPR000182">
    <property type="entry name" value="GNAT_dom"/>
</dbReference>
<dbReference type="InterPro" id="IPR016181">
    <property type="entry name" value="Acyl_CoA_acyltransferase"/>
</dbReference>
<dbReference type="Gene3D" id="3.40.630.30">
    <property type="match status" value="1"/>
</dbReference>
<evidence type="ECO:0000259" key="3">
    <source>
        <dbReference type="PROSITE" id="PS51186"/>
    </source>
</evidence>
<accession>A0A1H9GT50</accession>
<sequence length="156" mass="18621">MVIESARKNDYEELLSIMQECQDYHCSLRPDLYKIIKSSEQLKKREYKKLIKSNMIWVARDKEIMGLVICHRTRKSSQNYFKFYKSLNIDVLSVKEKYKHRGVATELLNYSFEYAKKEKYKKVELQVCASNDAARNLYDRFGFAEKTINMEKTAFL</sequence>
<evidence type="ECO:0000256" key="2">
    <source>
        <dbReference type="ARBA" id="ARBA00023315"/>
    </source>
</evidence>
<evidence type="ECO:0000313" key="4">
    <source>
        <dbReference type="EMBL" id="SEQ53158.1"/>
    </source>
</evidence>
<keyword evidence="1" id="KW-0808">Transferase</keyword>
<evidence type="ECO:0000256" key="1">
    <source>
        <dbReference type="ARBA" id="ARBA00022679"/>
    </source>
</evidence>
<proteinExistence type="predicted"/>
<dbReference type="SUPFAM" id="SSF55729">
    <property type="entry name" value="Acyl-CoA N-acyltransferases (Nat)"/>
    <property type="match status" value="1"/>
</dbReference>
<dbReference type="EMBL" id="FOFU01000005">
    <property type="protein sequence ID" value="SEQ53158.1"/>
    <property type="molecule type" value="Genomic_DNA"/>
</dbReference>
<keyword evidence="2" id="KW-0012">Acyltransferase</keyword>
<keyword evidence="5" id="KW-1185">Reference proteome</keyword>
<dbReference type="PANTHER" id="PTHR42919">
    <property type="entry name" value="N-ALPHA-ACETYLTRANSFERASE"/>
    <property type="match status" value="1"/>
</dbReference>
<gene>
    <name evidence="4" type="ORF">SAMN04487977_105127</name>
</gene>
<dbReference type="GO" id="GO:0016747">
    <property type="term" value="F:acyltransferase activity, transferring groups other than amino-acyl groups"/>
    <property type="evidence" value="ECO:0007669"/>
    <property type="project" value="InterPro"/>
</dbReference>
<dbReference type="Proteomes" id="UP000182360">
    <property type="component" value="Unassembled WGS sequence"/>
</dbReference>
<dbReference type="Pfam" id="PF00583">
    <property type="entry name" value="Acetyltransf_1"/>
    <property type="match status" value="1"/>
</dbReference>
<dbReference type="AlphaFoldDB" id="A0A1H9GT50"/>
<feature type="domain" description="N-acetyltransferase" evidence="3">
    <location>
        <begin position="1"/>
        <end position="156"/>
    </location>
</feature>
<keyword evidence="4" id="KW-0689">Ribosomal protein</keyword>
<dbReference type="InterPro" id="IPR051556">
    <property type="entry name" value="N-term/lysine_N-AcTrnsfr"/>
</dbReference>
<dbReference type="RefSeq" id="WP_074643880.1">
    <property type="nucleotide sequence ID" value="NZ_AP025286.1"/>
</dbReference>
<organism evidence="4 5">
    <name type="scientific">Treponema bryantii</name>
    <dbReference type="NCBI Taxonomy" id="163"/>
    <lineage>
        <taxon>Bacteria</taxon>
        <taxon>Pseudomonadati</taxon>
        <taxon>Spirochaetota</taxon>
        <taxon>Spirochaetia</taxon>
        <taxon>Spirochaetales</taxon>
        <taxon>Treponemataceae</taxon>
        <taxon>Treponema</taxon>
    </lineage>
</organism>
<dbReference type="PANTHER" id="PTHR42919:SF8">
    <property type="entry name" value="N-ALPHA-ACETYLTRANSFERASE 50"/>
    <property type="match status" value="1"/>
</dbReference>
<dbReference type="PROSITE" id="PS51186">
    <property type="entry name" value="GNAT"/>
    <property type="match status" value="1"/>
</dbReference>
<protein>
    <submittedName>
        <fullName evidence="4">Ribosomal protein S18 acetylase RimI</fullName>
    </submittedName>
</protein>
<evidence type="ECO:0000313" key="5">
    <source>
        <dbReference type="Proteomes" id="UP000182360"/>
    </source>
</evidence>
<keyword evidence="4" id="KW-0687">Ribonucleoprotein</keyword>